<feature type="compositionally biased region" description="Polar residues" evidence="1">
    <location>
        <begin position="85"/>
        <end position="96"/>
    </location>
</feature>
<dbReference type="AlphaFoldDB" id="A0A0C3NEU2"/>
<dbReference type="OrthoDB" id="2767002at2759"/>
<feature type="domain" description="HAT C-terminal dimerisation" evidence="2">
    <location>
        <begin position="123"/>
        <end position="201"/>
    </location>
</feature>
<dbReference type="InterPro" id="IPR008906">
    <property type="entry name" value="HATC_C_dom"/>
</dbReference>
<sequence>MAKNPRFAPVEHGIAAGLKKLQKYYRNLDQTDMYFICLALDPSIKDEYTKNNWDEEYHDSGMASFKDAVTSTSSSQASTSSSQTEPVASESSSQTRGYGSTWMRKVLSSRISSERDAYDPFDEVRRYFNSPLEPEGTDPIAWWGLHSAEYVVMSHMARDYLAIQGSSVASEHAFSSGGRTGTALRNRLTPETFEALQILKDGYRTGIIKSL</sequence>
<evidence type="ECO:0000313" key="3">
    <source>
        <dbReference type="EMBL" id="KIP03169.1"/>
    </source>
</evidence>
<dbReference type="Pfam" id="PF05699">
    <property type="entry name" value="Dimer_Tnp_hAT"/>
    <property type="match status" value="1"/>
</dbReference>
<organism evidence="3 4">
    <name type="scientific">Phlebiopsis gigantea (strain 11061_1 CR5-6)</name>
    <name type="common">White-rot fungus</name>
    <name type="synonym">Peniophora gigantea</name>
    <dbReference type="NCBI Taxonomy" id="745531"/>
    <lineage>
        <taxon>Eukaryota</taxon>
        <taxon>Fungi</taxon>
        <taxon>Dikarya</taxon>
        <taxon>Basidiomycota</taxon>
        <taxon>Agaricomycotina</taxon>
        <taxon>Agaricomycetes</taxon>
        <taxon>Polyporales</taxon>
        <taxon>Phanerochaetaceae</taxon>
        <taxon>Phlebiopsis</taxon>
    </lineage>
</organism>
<accession>A0A0C3NEU2</accession>
<evidence type="ECO:0000256" key="1">
    <source>
        <dbReference type="SAM" id="MobiDB-lite"/>
    </source>
</evidence>
<feature type="region of interest" description="Disordered" evidence="1">
    <location>
        <begin position="68"/>
        <end position="96"/>
    </location>
</feature>
<dbReference type="GO" id="GO:0046983">
    <property type="term" value="F:protein dimerization activity"/>
    <property type="evidence" value="ECO:0007669"/>
    <property type="project" value="InterPro"/>
</dbReference>
<dbReference type="HOGENOM" id="CLU_009123_4_1_1"/>
<dbReference type="STRING" id="745531.A0A0C3NEU2"/>
<gene>
    <name evidence="3" type="ORF">PHLGIDRAFT_78013</name>
</gene>
<proteinExistence type="predicted"/>
<dbReference type="InterPro" id="IPR012337">
    <property type="entry name" value="RNaseH-like_sf"/>
</dbReference>
<dbReference type="EMBL" id="KN840630">
    <property type="protein sequence ID" value="KIP03169.1"/>
    <property type="molecule type" value="Genomic_DNA"/>
</dbReference>
<evidence type="ECO:0000313" key="4">
    <source>
        <dbReference type="Proteomes" id="UP000053257"/>
    </source>
</evidence>
<feature type="compositionally biased region" description="Low complexity" evidence="1">
    <location>
        <begin position="70"/>
        <end position="84"/>
    </location>
</feature>
<dbReference type="SUPFAM" id="SSF53098">
    <property type="entry name" value="Ribonuclease H-like"/>
    <property type="match status" value="1"/>
</dbReference>
<dbReference type="Proteomes" id="UP000053257">
    <property type="component" value="Unassembled WGS sequence"/>
</dbReference>
<dbReference type="PANTHER" id="PTHR23272">
    <property type="entry name" value="BED FINGER-RELATED"/>
    <property type="match status" value="1"/>
</dbReference>
<reference evidence="3 4" key="1">
    <citation type="journal article" date="2014" name="PLoS Genet.">
        <title>Analysis of the Phlebiopsis gigantea genome, transcriptome and secretome provides insight into its pioneer colonization strategies of wood.</title>
        <authorList>
            <person name="Hori C."/>
            <person name="Ishida T."/>
            <person name="Igarashi K."/>
            <person name="Samejima M."/>
            <person name="Suzuki H."/>
            <person name="Master E."/>
            <person name="Ferreira P."/>
            <person name="Ruiz-Duenas F.J."/>
            <person name="Held B."/>
            <person name="Canessa P."/>
            <person name="Larrondo L.F."/>
            <person name="Schmoll M."/>
            <person name="Druzhinina I.S."/>
            <person name="Kubicek C.P."/>
            <person name="Gaskell J.A."/>
            <person name="Kersten P."/>
            <person name="St John F."/>
            <person name="Glasner J."/>
            <person name="Sabat G."/>
            <person name="Splinter BonDurant S."/>
            <person name="Syed K."/>
            <person name="Yadav J."/>
            <person name="Mgbeahuruike A.C."/>
            <person name="Kovalchuk A."/>
            <person name="Asiegbu F.O."/>
            <person name="Lackner G."/>
            <person name="Hoffmeister D."/>
            <person name="Rencoret J."/>
            <person name="Gutierrez A."/>
            <person name="Sun H."/>
            <person name="Lindquist E."/>
            <person name="Barry K."/>
            <person name="Riley R."/>
            <person name="Grigoriev I.V."/>
            <person name="Henrissat B."/>
            <person name="Kues U."/>
            <person name="Berka R.M."/>
            <person name="Martinez A.T."/>
            <person name="Covert S.F."/>
            <person name="Blanchette R.A."/>
            <person name="Cullen D."/>
        </authorList>
    </citation>
    <scope>NUCLEOTIDE SEQUENCE [LARGE SCALE GENOMIC DNA]</scope>
    <source>
        <strain evidence="3 4">11061_1 CR5-6</strain>
    </source>
</reference>
<name>A0A0C3NEU2_PHLG1</name>
<evidence type="ECO:0000259" key="2">
    <source>
        <dbReference type="Pfam" id="PF05699"/>
    </source>
</evidence>
<protein>
    <recommendedName>
        <fullName evidence="2">HAT C-terminal dimerisation domain-containing protein</fullName>
    </recommendedName>
</protein>
<keyword evidence="4" id="KW-1185">Reference proteome</keyword>